<dbReference type="InterPro" id="IPR021109">
    <property type="entry name" value="Peptidase_aspartic_dom_sf"/>
</dbReference>
<dbReference type="Proteomes" id="UP000274786">
    <property type="component" value="Unassembled WGS sequence"/>
</dbReference>
<evidence type="ECO:0000256" key="2">
    <source>
        <dbReference type="SAM" id="SignalP"/>
    </source>
</evidence>
<feature type="domain" description="Peptidase A2" evidence="3">
    <location>
        <begin position="203"/>
        <end position="278"/>
    </location>
</feature>
<evidence type="ECO:0000256" key="1">
    <source>
        <dbReference type="ARBA" id="ARBA00022801"/>
    </source>
</evidence>
<dbReference type="Gene3D" id="2.40.70.10">
    <property type="entry name" value="Acid Proteases"/>
    <property type="match status" value="1"/>
</dbReference>
<dbReference type="OrthoDB" id="6059055at2"/>
<comment type="caution">
    <text evidence="4">The sequence shown here is derived from an EMBL/GenBank/DDBJ whole genome shotgun (WGS) entry which is preliminary data.</text>
</comment>
<keyword evidence="2" id="KW-0732">Signal</keyword>
<evidence type="ECO:0000313" key="5">
    <source>
        <dbReference type="Proteomes" id="UP000274786"/>
    </source>
</evidence>
<keyword evidence="1" id="KW-0378">Hydrolase</keyword>
<feature type="signal peptide" evidence="2">
    <location>
        <begin position="1"/>
        <end position="20"/>
    </location>
</feature>
<evidence type="ECO:0000313" key="4">
    <source>
        <dbReference type="EMBL" id="RLK56370.1"/>
    </source>
</evidence>
<gene>
    <name evidence="4" type="ORF">BCL79_0755</name>
</gene>
<reference evidence="4 5" key="1">
    <citation type="submission" date="2018-10" db="EMBL/GenBank/DDBJ databases">
        <title>Comparative analysis of microorganisms from saline springs in Andes Mountain Range, Colombia.</title>
        <authorList>
            <person name="Rubin E."/>
        </authorList>
    </citation>
    <scope>NUCLEOTIDE SEQUENCE [LARGE SCALE GENOMIC DNA]</scope>
    <source>
        <strain evidence="4 5">USBA GBX 843</strain>
    </source>
</reference>
<keyword evidence="4" id="KW-0645">Protease</keyword>
<dbReference type="InterPro" id="IPR001995">
    <property type="entry name" value="Peptidase_A2_cat"/>
</dbReference>
<dbReference type="Pfam" id="PF00077">
    <property type="entry name" value="RVP"/>
    <property type="match status" value="1"/>
</dbReference>
<dbReference type="InterPro" id="IPR001969">
    <property type="entry name" value="Aspartic_peptidase_AS"/>
</dbReference>
<dbReference type="RefSeq" id="WP_121037534.1">
    <property type="nucleotide sequence ID" value="NZ_RCDC01000004.1"/>
</dbReference>
<proteinExistence type="predicted"/>
<protein>
    <submittedName>
        <fullName evidence="4">Aspartyl protease</fullName>
    </submittedName>
</protein>
<dbReference type="PROSITE" id="PS50175">
    <property type="entry name" value="ASP_PROT_RETROV"/>
    <property type="match status" value="1"/>
</dbReference>
<dbReference type="EMBL" id="RCDC01000004">
    <property type="protein sequence ID" value="RLK56370.1"/>
    <property type="molecule type" value="Genomic_DNA"/>
</dbReference>
<sequence>MLSLSLALLLASSSAGVGQAEGVTQIFNDPTPVSQALAQGDVAALRRLQLNKPNPVVEKMAKAAERRVLLDLPGARKASDDCIKAAQQAKHLAGLTVCGGLRAGVEAVAGDLPAWARLTVQAQERLRTTAADRGKTLRNIDVFTRIPDYAALAARPAPNVLAQAQGVIPLHVGTVTVASGEGHGGGEVSYLNMAQIQIDGRSTQALVDTGSALTVVHPSALTEPALMEGFALSGILGVSSARSTIAQPQTLQLGSLVIAQPLLAASDQIPVNLLGLDVLSKLGRLIIGKDGIQVLAPGAAAPACQAPLFSAADLSGAQTVPRLFITVDGERQEAMLDTGNSGELMEALPVGAALPAGPAQHSVVQGVQGQQRKTSVSRDVTVQTLGGSARLLMSTSVGTHPSRTRYVLGGGSLRSIAIYLDFIDNKACLMPLGSVPPPAG</sequence>
<accession>A0A498CIW7</accession>
<organism evidence="4 5">
    <name type="scientific">Stenotrophomonas rhizophila</name>
    <dbReference type="NCBI Taxonomy" id="216778"/>
    <lineage>
        <taxon>Bacteria</taxon>
        <taxon>Pseudomonadati</taxon>
        <taxon>Pseudomonadota</taxon>
        <taxon>Gammaproteobacteria</taxon>
        <taxon>Lysobacterales</taxon>
        <taxon>Lysobacteraceae</taxon>
        <taxon>Stenotrophomonas</taxon>
    </lineage>
</organism>
<dbReference type="AlphaFoldDB" id="A0A498CIW7"/>
<dbReference type="GO" id="GO:0004190">
    <property type="term" value="F:aspartic-type endopeptidase activity"/>
    <property type="evidence" value="ECO:0007669"/>
    <property type="project" value="InterPro"/>
</dbReference>
<evidence type="ECO:0000259" key="3">
    <source>
        <dbReference type="PROSITE" id="PS50175"/>
    </source>
</evidence>
<name>A0A498CIW7_9GAMM</name>
<dbReference type="SUPFAM" id="SSF50630">
    <property type="entry name" value="Acid proteases"/>
    <property type="match status" value="1"/>
</dbReference>
<dbReference type="PROSITE" id="PS00141">
    <property type="entry name" value="ASP_PROTEASE"/>
    <property type="match status" value="1"/>
</dbReference>
<dbReference type="InterPro" id="IPR018061">
    <property type="entry name" value="Retropepsins"/>
</dbReference>
<dbReference type="GO" id="GO:0006508">
    <property type="term" value="P:proteolysis"/>
    <property type="evidence" value="ECO:0007669"/>
    <property type="project" value="UniProtKB-KW"/>
</dbReference>
<feature type="chain" id="PRO_5019740246" evidence="2">
    <location>
        <begin position="21"/>
        <end position="440"/>
    </location>
</feature>